<evidence type="ECO:0000313" key="13">
    <source>
        <dbReference type="Proteomes" id="UP000219688"/>
    </source>
</evidence>
<comment type="subcellular location">
    <subcellularLocation>
        <location evidence="2 8">Cytoplasm</location>
    </subcellularLocation>
</comment>
<dbReference type="EC" id="3.4.11.5" evidence="8 10"/>
<keyword evidence="7 8" id="KW-0378">Hydrolase</keyword>
<evidence type="ECO:0000256" key="6">
    <source>
        <dbReference type="ARBA" id="ARBA00022670"/>
    </source>
</evidence>
<dbReference type="Proteomes" id="UP000219688">
    <property type="component" value="Unassembled WGS sequence"/>
</dbReference>
<keyword evidence="6 8" id="KW-0645">Protease</keyword>
<keyword evidence="5 8" id="KW-0963">Cytoplasm</keyword>
<feature type="active site" description="Proton donor" evidence="9">
    <location>
        <position position="306"/>
    </location>
</feature>
<evidence type="ECO:0000256" key="9">
    <source>
        <dbReference type="PIRSR" id="PIRSR006431-1"/>
    </source>
</evidence>
<dbReference type="EMBL" id="OBQK01000001">
    <property type="protein sequence ID" value="SOC52741.1"/>
    <property type="molecule type" value="Genomic_DNA"/>
</dbReference>
<dbReference type="InterPro" id="IPR005944">
    <property type="entry name" value="Pro_iminopeptidase"/>
</dbReference>
<dbReference type="SUPFAM" id="SSF53474">
    <property type="entry name" value="alpha/beta-Hydrolases"/>
    <property type="match status" value="1"/>
</dbReference>
<evidence type="ECO:0000256" key="10">
    <source>
        <dbReference type="RuleBase" id="RU003421"/>
    </source>
</evidence>
<proteinExistence type="inferred from homology"/>
<gene>
    <name evidence="12" type="ORF">SAMN05421879_101800</name>
</gene>
<reference evidence="13" key="1">
    <citation type="submission" date="2017-08" db="EMBL/GenBank/DDBJ databases">
        <authorList>
            <person name="Varghese N."/>
            <person name="Submissions S."/>
        </authorList>
    </citation>
    <scope>NUCLEOTIDE SEQUENCE [LARGE SCALE GENOMIC DNA]</scope>
    <source>
        <strain evidence="13">USBA17B2</strain>
    </source>
</reference>
<comment type="catalytic activity">
    <reaction evidence="1 8 10">
        <text>Release of N-terminal proline from a peptide.</text>
        <dbReference type="EC" id="3.4.11.5"/>
    </reaction>
</comment>
<evidence type="ECO:0000256" key="4">
    <source>
        <dbReference type="ARBA" id="ARBA00022438"/>
    </source>
</evidence>
<evidence type="ECO:0000256" key="5">
    <source>
        <dbReference type="ARBA" id="ARBA00022490"/>
    </source>
</evidence>
<name>A0A285VJL7_9MICO</name>
<organism evidence="12 13">
    <name type="scientific">Ornithinimicrobium cerasi</name>
    <dbReference type="NCBI Taxonomy" id="2248773"/>
    <lineage>
        <taxon>Bacteria</taxon>
        <taxon>Bacillati</taxon>
        <taxon>Actinomycetota</taxon>
        <taxon>Actinomycetes</taxon>
        <taxon>Micrococcales</taxon>
        <taxon>Ornithinimicrobiaceae</taxon>
        <taxon>Ornithinimicrobium</taxon>
    </lineage>
</organism>
<sequence>MSELRTFYPEIEPYDTFQLPVGNGHEIYVEQSGNPEGRPVVFVHGGPGSGTSPKQRRVFDPQRYRIVLLDQRMAGRSTPHAASTTDLTLWSTNTTPHLVADLEAVRERLGIDRWQVFGGSWGSCLALAYAQAHPDRVTELVLRGIFTLRRGELAWMYERGHLEHVYPDLWAEFVAPVAPARRHEMQVAYHELLFDDDPAVHVPAGRAWSGWEARIITVLPDEEGYRRAVEDDQAVAFARIENHYFVNGGFLREGQLLDPGNLARIQDIPTVIVQGRLDMCTPARTAFDLAERLPGARFVLVPDAGHAFSEPGTLDALVRATDSFADGAGGSLEKP</sequence>
<feature type="active site" evidence="9">
    <location>
        <position position="278"/>
    </location>
</feature>
<dbReference type="InterPro" id="IPR002410">
    <property type="entry name" value="Peptidase_S33"/>
</dbReference>
<accession>A0A285VJL7</accession>
<dbReference type="GO" id="GO:0005737">
    <property type="term" value="C:cytoplasm"/>
    <property type="evidence" value="ECO:0007669"/>
    <property type="project" value="UniProtKB-SubCell"/>
</dbReference>
<feature type="domain" description="AB hydrolase-1" evidence="11">
    <location>
        <begin position="39"/>
        <end position="309"/>
    </location>
</feature>
<dbReference type="PRINTS" id="PR00793">
    <property type="entry name" value="PROAMNOPTASE"/>
</dbReference>
<comment type="similarity">
    <text evidence="3 8 10">Belongs to the peptidase S33 family.</text>
</comment>
<dbReference type="GO" id="GO:0006508">
    <property type="term" value="P:proteolysis"/>
    <property type="evidence" value="ECO:0007669"/>
    <property type="project" value="UniProtKB-KW"/>
</dbReference>
<evidence type="ECO:0000256" key="2">
    <source>
        <dbReference type="ARBA" id="ARBA00004496"/>
    </source>
</evidence>
<dbReference type="PIRSF" id="PIRSF006431">
    <property type="entry name" value="Pept_S33"/>
    <property type="match status" value="1"/>
</dbReference>
<protein>
    <recommendedName>
        <fullName evidence="8 10">Proline iminopeptidase</fullName>
        <shortName evidence="8">PIP</shortName>
        <ecNumber evidence="8 10">3.4.11.5</ecNumber>
    </recommendedName>
    <alternativeName>
        <fullName evidence="8">Prolyl aminopeptidase</fullName>
    </alternativeName>
</protein>
<evidence type="ECO:0000313" key="12">
    <source>
        <dbReference type="EMBL" id="SOC52741.1"/>
    </source>
</evidence>
<keyword evidence="13" id="KW-1185">Reference proteome</keyword>
<keyword evidence="4 8" id="KW-0031">Aminopeptidase</keyword>
<dbReference type="AlphaFoldDB" id="A0A285VJL7"/>
<dbReference type="PRINTS" id="PR00111">
    <property type="entry name" value="ABHYDROLASE"/>
</dbReference>
<dbReference type="Pfam" id="PF00561">
    <property type="entry name" value="Abhydrolase_1"/>
    <property type="match status" value="1"/>
</dbReference>
<evidence type="ECO:0000256" key="7">
    <source>
        <dbReference type="ARBA" id="ARBA00022801"/>
    </source>
</evidence>
<dbReference type="PANTHER" id="PTHR43722:SF1">
    <property type="entry name" value="PROLINE IMINOPEPTIDASE"/>
    <property type="match status" value="1"/>
</dbReference>
<evidence type="ECO:0000256" key="8">
    <source>
        <dbReference type="PIRNR" id="PIRNR006431"/>
    </source>
</evidence>
<feature type="active site" description="Nucleophile" evidence="9">
    <location>
        <position position="120"/>
    </location>
</feature>
<dbReference type="InterPro" id="IPR029058">
    <property type="entry name" value="AB_hydrolase_fold"/>
</dbReference>
<dbReference type="STRING" id="1122622.GCA_000421185_03194"/>
<evidence type="ECO:0000256" key="1">
    <source>
        <dbReference type="ARBA" id="ARBA00001585"/>
    </source>
</evidence>
<dbReference type="GO" id="GO:0004177">
    <property type="term" value="F:aminopeptidase activity"/>
    <property type="evidence" value="ECO:0007669"/>
    <property type="project" value="UniProtKB-UniRule"/>
</dbReference>
<dbReference type="PANTHER" id="PTHR43722">
    <property type="entry name" value="PROLINE IMINOPEPTIDASE"/>
    <property type="match status" value="1"/>
</dbReference>
<dbReference type="NCBIfam" id="TIGR01249">
    <property type="entry name" value="pro_imino_pep_1"/>
    <property type="match status" value="1"/>
</dbReference>
<dbReference type="InterPro" id="IPR000073">
    <property type="entry name" value="AB_hydrolase_1"/>
</dbReference>
<evidence type="ECO:0000259" key="11">
    <source>
        <dbReference type="Pfam" id="PF00561"/>
    </source>
</evidence>
<evidence type="ECO:0000256" key="3">
    <source>
        <dbReference type="ARBA" id="ARBA00010088"/>
    </source>
</evidence>
<dbReference type="Gene3D" id="3.40.50.1820">
    <property type="entry name" value="alpha/beta hydrolase"/>
    <property type="match status" value="1"/>
</dbReference>